<dbReference type="GO" id="GO:0051539">
    <property type="term" value="F:4 iron, 4 sulfur cluster binding"/>
    <property type="evidence" value="ECO:0007669"/>
    <property type="project" value="UniProtKB-KW"/>
</dbReference>
<keyword evidence="3" id="KW-0408">Iron</keyword>
<dbReference type="EMBL" id="CP142435">
    <property type="protein sequence ID" value="XBC50334.1"/>
    <property type="molecule type" value="Genomic_DNA"/>
</dbReference>
<evidence type="ECO:0000259" key="5">
    <source>
        <dbReference type="SMART" id="SM00478"/>
    </source>
</evidence>
<evidence type="ECO:0000256" key="1">
    <source>
        <dbReference type="ARBA" id="ARBA00022485"/>
    </source>
</evidence>
<evidence type="ECO:0000256" key="3">
    <source>
        <dbReference type="ARBA" id="ARBA00023004"/>
    </source>
</evidence>
<dbReference type="CDD" id="cd00056">
    <property type="entry name" value="ENDO3c"/>
    <property type="match status" value="1"/>
</dbReference>
<dbReference type="SMART" id="SM00478">
    <property type="entry name" value="ENDO3c"/>
    <property type="match status" value="1"/>
</dbReference>
<dbReference type="PIRSF" id="PIRSF001435">
    <property type="entry name" value="Nth"/>
    <property type="match status" value="1"/>
</dbReference>
<gene>
    <name evidence="6" type="ORF">VUQ06_03700</name>
</gene>
<accession>A0AB74U285</accession>
<sequence length="228" mass="27467">MNHYVLEVVVISVRRIYDTMFEQMGKQGWWPAETKCEIIVGAFLVQNTNWNNAVKALGNLREETRFIPEKINELKRDQLEMLIRPSGFYKNKAKGISTFFEWFEQYEYSYNRVNQIFEDNLRKELLTLYCVGKETADVMLLYVFDRIVFIADRYAQRLFSELTNKTFDSYDDLKRYVNIQGVLTLEEAKEFHGLIDEFGKEYFNRRNNFYNSFLTEERERYLEKGWSK</sequence>
<dbReference type="InterPro" id="IPR003265">
    <property type="entry name" value="HhH-GPD_domain"/>
</dbReference>
<dbReference type="GO" id="GO:0006284">
    <property type="term" value="P:base-excision repair"/>
    <property type="evidence" value="ECO:0007669"/>
    <property type="project" value="InterPro"/>
</dbReference>
<evidence type="ECO:0000256" key="4">
    <source>
        <dbReference type="ARBA" id="ARBA00023014"/>
    </source>
</evidence>
<keyword evidence="4" id="KW-0411">Iron-sulfur</keyword>
<reference evidence="6" key="1">
    <citation type="submission" date="2023-12" db="EMBL/GenBank/DDBJ databases">
        <title>Dolosigranulum savutii sp. nov. isolated from human upper respiratory samples collected in Botswana.</title>
        <authorList>
            <person name="Kelly M.S."/>
        </authorList>
    </citation>
    <scope>NUCLEOTIDE SEQUENCE</scope>
    <source>
        <strain evidence="6">MSK294</strain>
    </source>
</reference>
<dbReference type="GO" id="GO:0046872">
    <property type="term" value="F:metal ion binding"/>
    <property type="evidence" value="ECO:0007669"/>
    <property type="project" value="UniProtKB-KW"/>
</dbReference>
<organism evidence="6">
    <name type="scientific">Dolosigranulum savutiense</name>
    <dbReference type="NCBI Taxonomy" id="3110288"/>
    <lineage>
        <taxon>Bacteria</taxon>
        <taxon>Bacillati</taxon>
        <taxon>Bacillota</taxon>
        <taxon>Bacilli</taxon>
        <taxon>Lactobacillales</taxon>
        <taxon>Carnobacteriaceae</taxon>
        <taxon>Dolosigranulum</taxon>
    </lineage>
</organism>
<keyword evidence="1" id="KW-0004">4Fe-4S</keyword>
<dbReference type="PANTHER" id="PTHR10359">
    <property type="entry name" value="A/G-SPECIFIC ADENINE GLYCOSYLASE/ENDONUCLEASE III"/>
    <property type="match status" value="1"/>
</dbReference>
<dbReference type="Pfam" id="PF00730">
    <property type="entry name" value="HhH-GPD"/>
    <property type="match status" value="1"/>
</dbReference>
<dbReference type="PANTHER" id="PTHR10359:SF19">
    <property type="entry name" value="DNA REPAIR GLYCOSYLASE MJ1434-RELATED"/>
    <property type="match status" value="1"/>
</dbReference>
<name>A0AB74U285_9LACT</name>
<dbReference type="InterPro" id="IPR011257">
    <property type="entry name" value="DNA_glycosylase"/>
</dbReference>
<keyword evidence="2" id="KW-0479">Metal-binding</keyword>
<evidence type="ECO:0000256" key="2">
    <source>
        <dbReference type="ARBA" id="ARBA00022723"/>
    </source>
</evidence>
<feature type="domain" description="HhH-GPD" evidence="5">
    <location>
        <begin position="44"/>
        <end position="201"/>
    </location>
</feature>
<dbReference type="GO" id="GO:0003824">
    <property type="term" value="F:catalytic activity"/>
    <property type="evidence" value="ECO:0007669"/>
    <property type="project" value="InterPro"/>
</dbReference>
<proteinExistence type="predicted"/>
<dbReference type="Gene3D" id="1.10.340.30">
    <property type="entry name" value="Hypothetical protein, domain 2"/>
    <property type="match status" value="1"/>
</dbReference>
<evidence type="ECO:0000313" key="6">
    <source>
        <dbReference type="EMBL" id="XBC50334.1"/>
    </source>
</evidence>
<protein>
    <submittedName>
        <fullName evidence="6">Deoxyribonuclease I</fullName>
    </submittedName>
</protein>
<dbReference type="SUPFAM" id="SSF48150">
    <property type="entry name" value="DNA-glycosylase"/>
    <property type="match status" value="1"/>
</dbReference>
<dbReference type="RefSeq" id="WP_347301734.1">
    <property type="nucleotide sequence ID" value="NZ_CP142435.1"/>
</dbReference>
<dbReference type="KEGG" id="dst:VUQ06_03700"/>
<dbReference type="AlphaFoldDB" id="A0AB74U285"/>